<dbReference type="EMBL" id="FQWL01000002">
    <property type="protein sequence ID" value="SHG45062.1"/>
    <property type="molecule type" value="Genomic_DNA"/>
</dbReference>
<feature type="transmembrane region" description="Helical" evidence="8">
    <location>
        <begin position="233"/>
        <end position="253"/>
    </location>
</feature>
<dbReference type="AlphaFoldDB" id="A0A1M5JWU9"/>
<keyword evidence="4 8" id="KW-1003">Cell membrane</keyword>
<evidence type="ECO:0000256" key="4">
    <source>
        <dbReference type="ARBA" id="ARBA00022475"/>
    </source>
</evidence>
<keyword evidence="7 8" id="KW-0472">Membrane</keyword>
<keyword evidence="5 8" id="KW-0812">Transmembrane</keyword>
<protein>
    <submittedName>
        <fullName evidence="9">Alanine or glycine:cation symporter, AGCS family</fullName>
    </submittedName>
</protein>
<dbReference type="PANTHER" id="PTHR30330">
    <property type="entry name" value="AGSS FAMILY TRANSPORTER, SODIUM-ALANINE"/>
    <property type="match status" value="1"/>
</dbReference>
<feature type="transmembrane region" description="Helical" evidence="8">
    <location>
        <begin position="320"/>
        <end position="347"/>
    </location>
</feature>
<dbReference type="GO" id="GO:0005886">
    <property type="term" value="C:plasma membrane"/>
    <property type="evidence" value="ECO:0007669"/>
    <property type="project" value="UniProtKB-SubCell"/>
</dbReference>
<evidence type="ECO:0000256" key="8">
    <source>
        <dbReference type="RuleBase" id="RU363064"/>
    </source>
</evidence>
<keyword evidence="3 8" id="KW-0813">Transport</keyword>
<dbReference type="Proteomes" id="UP000184532">
    <property type="component" value="Unassembled WGS sequence"/>
</dbReference>
<evidence type="ECO:0000313" key="10">
    <source>
        <dbReference type="Proteomes" id="UP000184532"/>
    </source>
</evidence>
<sequence length="470" mass="50961">MGQSNLKSINSDFYFMEAVNDFLSAMLPYTEWVMLILLIGGGLFLVFQSKFLPYRYFGHAIAITAGKHDTEGAKGDVSHLQALSAAVAATVGLGNISGVAIAIYMGGPGVVFWIWITALIGMCIKFYSCSLSIMFRGNDSEGKLQGGPMFYITQGMGKKAKPLATFFCIAGLFGFLGVFTANQFTQTFMNVVDPDESLALLGDFNWKLIIGITLAVITSFVIFGGLKKIAKVASAIVPFMVLVYFLAVLVVMVNNAADVIPSLKLIITEAFNLDTMVKGGFWGLVILGVRRAMFSNEAGLGSAPMYHGQSKTDEPVQEGLVAMLGPFIDTIVVCTLTAIVIILSGAYLEAESNGILMTLIAFKKTLFGYGDVLLMVIVSAFALSTLFTYSYYGVKCLSFLTNAKIGKYYNWYFVATIVFAAVASVDLVINLIDLAYALMVIPNMIAVLFLAPKVNEAAKRYFSKLKHEKA</sequence>
<proteinExistence type="inferred from homology"/>
<dbReference type="PANTHER" id="PTHR30330:SF3">
    <property type="entry name" value="TRANSCRIPTIONAL REGULATOR, LRP FAMILY"/>
    <property type="match status" value="1"/>
</dbReference>
<gene>
    <name evidence="9" type="ORF">SAMN04488116_1263</name>
</gene>
<feature type="transmembrane region" description="Helical" evidence="8">
    <location>
        <begin position="204"/>
        <end position="226"/>
    </location>
</feature>
<evidence type="ECO:0000256" key="1">
    <source>
        <dbReference type="ARBA" id="ARBA00004651"/>
    </source>
</evidence>
<evidence type="ECO:0000256" key="3">
    <source>
        <dbReference type="ARBA" id="ARBA00022448"/>
    </source>
</evidence>
<organism evidence="9 10">
    <name type="scientific">Flagellimonas flava</name>
    <dbReference type="NCBI Taxonomy" id="570519"/>
    <lineage>
        <taxon>Bacteria</taxon>
        <taxon>Pseudomonadati</taxon>
        <taxon>Bacteroidota</taxon>
        <taxon>Flavobacteriia</taxon>
        <taxon>Flavobacteriales</taxon>
        <taxon>Flavobacteriaceae</taxon>
        <taxon>Flagellimonas</taxon>
    </lineage>
</organism>
<keyword evidence="6 8" id="KW-1133">Transmembrane helix</keyword>
<keyword evidence="10" id="KW-1185">Reference proteome</keyword>
<accession>A0A1M5JWU9</accession>
<evidence type="ECO:0000313" key="9">
    <source>
        <dbReference type="EMBL" id="SHG45062.1"/>
    </source>
</evidence>
<evidence type="ECO:0000256" key="7">
    <source>
        <dbReference type="ARBA" id="ARBA00023136"/>
    </source>
</evidence>
<feature type="transmembrane region" description="Helical" evidence="8">
    <location>
        <begin position="435"/>
        <end position="454"/>
    </location>
</feature>
<feature type="transmembrane region" description="Helical" evidence="8">
    <location>
        <begin position="112"/>
        <end position="135"/>
    </location>
</feature>
<feature type="transmembrane region" description="Helical" evidence="8">
    <location>
        <begin position="409"/>
        <end position="429"/>
    </location>
</feature>
<dbReference type="Gene3D" id="1.20.1740.10">
    <property type="entry name" value="Amino acid/polyamine transporter I"/>
    <property type="match status" value="1"/>
</dbReference>
<dbReference type="PRINTS" id="PR00175">
    <property type="entry name" value="NAALASMPORT"/>
</dbReference>
<comment type="similarity">
    <text evidence="2 8">Belongs to the alanine or glycine:cation symporter (AGCS) (TC 2.A.25) family.</text>
</comment>
<dbReference type="STRING" id="570519.SAMN04488116_1263"/>
<dbReference type="Pfam" id="PF01235">
    <property type="entry name" value="Na_Ala_symp"/>
    <property type="match status" value="1"/>
</dbReference>
<dbReference type="InterPro" id="IPR001463">
    <property type="entry name" value="Na/Ala_symport"/>
</dbReference>
<name>A0A1M5JWU9_9FLAO</name>
<feature type="transmembrane region" description="Helical" evidence="8">
    <location>
        <begin position="29"/>
        <end position="47"/>
    </location>
</feature>
<dbReference type="GO" id="GO:0005283">
    <property type="term" value="F:amino acid:sodium symporter activity"/>
    <property type="evidence" value="ECO:0007669"/>
    <property type="project" value="InterPro"/>
</dbReference>
<feature type="transmembrane region" description="Helical" evidence="8">
    <location>
        <begin position="367"/>
        <end position="389"/>
    </location>
</feature>
<keyword evidence="8" id="KW-0769">Symport</keyword>
<evidence type="ECO:0000256" key="2">
    <source>
        <dbReference type="ARBA" id="ARBA00009261"/>
    </source>
</evidence>
<dbReference type="NCBIfam" id="TIGR00835">
    <property type="entry name" value="agcS"/>
    <property type="match status" value="1"/>
</dbReference>
<feature type="transmembrane region" description="Helical" evidence="8">
    <location>
        <begin position="265"/>
        <end position="287"/>
    </location>
</feature>
<feature type="transmembrane region" description="Helical" evidence="8">
    <location>
        <begin position="163"/>
        <end position="184"/>
    </location>
</feature>
<reference evidence="10" key="1">
    <citation type="submission" date="2016-11" db="EMBL/GenBank/DDBJ databases">
        <authorList>
            <person name="Varghese N."/>
            <person name="Submissions S."/>
        </authorList>
    </citation>
    <scope>NUCLEOTIDE SEQUENCE [LARGE SCALE GENOMIC DNA]</scope>
    <source>
        <strain evidence="10">DSM 22638</strain>
    </source>
</reference>
<evidence type="ECO:0000256" key="6">
    <source>
        <dbReference type="ARBA" id="ARBA00022989"/>
    </source>
</evidence>
<comment type="subcellular location">
    <subcellularLocation>
        <location evidence="1 8">Cell membrane</location>
        <topology evidence="1 8">Multi-pass membrane protein</topology>
    </subcellularLocation>
</comment>
<feature type="transmembrane region" description="Helical" evidence="8">
    <location>
        <begin position="82"/>
        <end position="106"/>
    </location>
</feature>
<evidence type="ECO:0000256" key="5">
    <source>
        <dbReference type="ARBA" id="ARBA00022692"/>
    </source>
</evidence>